<protein>
    <recommendedName>
        <fullName evidence="12">Histidinol-phosphate aminotransferase</fullName>
        <ecNumber evidence="12">2.6.1.9</ecNumber>
    </recommendedName>
    <alternativeName>
        <fullName evidence="12">Imidazole acetol-phosphate transaminase</fullName>
    </alternativeName>
</protein>
<dbReference type="Gene3D" id="3.40.640.10">
    <property type="entry name" value="Type I PLP-dependent aspartate aminotransferase-like (Major domain)"/>
    <property type="match status" value="1"/>
</dbReference>
<dbReference type="InterPro" id="IPR015421">
    <property type="entry name" value="PyrdxlP-dep_Trfase_major"/>
</dbReference>
<dbReference type="InterPro" id="IPR004839">
    <property type="entry name" value="Aminotransferase_I/II_large"/>
</dbReference>
<evidence type="ECO:0000256" key="10">
    <source>
        <dbReference type="ARBA" id="ARBA00023102"/>
    </source>
</evidence>
<proteinExistence type="inferred from homology"/>
<evidence type="ECO:0000256" key="4">
    <source>
        <dbReference type="ARBA" id="ARBA00007970"/>
    </source>
</evidence>
<evidence type="ECO:0000256" key="2">
    <source>
        <dbReference type="ARBA" id="ARBA00005011"/>
    </source>
</evidence>
<comment type="pathway">
    <text evidence="2 12">Amino-acid biosynthesis; L-histidine biosynthesis; L-histidine from 5-phospho-alpha-D-ribose 1-diphosphate: step 7/9.</text>
</comment>
<reference evidence="14 15" key="1">
    <citation type="submission" date="2016-09" db="EMBL/GenBank/DDBJ databases">
        <authorList>
            <person name="Capua I."/>
            <person name="De Benedictis P."/>
            <person name="Joannis T."/>
            <person name="Lombin L.H."/>
            <person name="Cattoli G."/>
        </authorList>
    </citation>
    <scope>NUCLEOTIDE SEQUENCE [LARGE SCALE GENOMIC DNA]</scope>
    <source>
        <strain evidence="14 15">A7P-90m</strain>
    </source>
</reference>
<dbReference type="STRING" id="1640674.SAMN05216323_105516"/>
<dbReference type="Gene3D" id="3.90.1150.10">
    <property type="entry name" value="Aspartate Aminotransferase, domain 1"/>
    <property type="match status" value="1"/>
</dbReference>
<keyword evidence="10 12" id="KW-0368">Histidine biosynthesis</keyword>
<name>A0A1G6PV17_9BACT</name>
<feature type="modified residue" description="N6-(pyridoxal phosphate)lysine" evidence="12">
    <location>
        <position position="205"/>
    </location>
</feature>
<evidence type="ECO:0000256" key="5">
    <source>
        <dbReference type="ARBA" id="ARBA00011738"/>
    </source>
</evidence>
<dbReference type="PANTHER" id="PTHR42885:SF2">
    <property type="entry name" value="HISTIDINOL-PHOSPHATE AMINOTRANSFERASE"/>
    <property type="match status" value="1"/>
</dbReference>
<comment type="catalytic activity">
    <reaction evidence="11 12">
        <text>L-histidinol phosphate + 2-oxoglutarate = 3-(imidazol-4-yl)-2-oxopropyl phosphate + L-glutamate</text>
        <dbReference type="Rhea" id="RHEA:23744"/>
        <dbReference type="ChEBI" id="CHEBI:16810"/>
        <dbReference type="ChEBI" id="CHEBI:29985"/>
        <dbReference type="ChEBI" id="CHEBI:57766"/>
        <dbReference type="ChEBI" id="CHEBI:57980"/>
        <dbReference type="EC" id="2.6.1.9"/>
    </reaction>
</comment>
<keyword evidence="15" id="KW-1185">Reference proteome</keyword>
<gene>
    <name evidence="12" type="primary">hisC</name>
    <name evidence="14" type="ORF">SAMN05216323_105516</name>
</gene>
<keyword evidence="7 12" id="KW-0028">Amino-acid biosynthesis</keyword>
<dbReference type="InterPro" id="IPR015422">
    <property type="entry name" value="PyrdxlP-dep_Trfase_small"/>
</dbReference>
<dbReference type="PANTHER" id="PTHR42885">
    <property type="entry name" value="HISTIDINOL-PHOSPHATE AMINOTRANSFERASE-RELATED"/>
    <property type="match status" value="1"/>
</dbReference>
<evidence type="ECO:0000256" key="11">
    <source>
        <dbReference type="ARBA" id="ARBA00047481"/>
    </source>
</evidence>
<dbReference type="CDD" id="cd00609">
    <property type="entry name" value="AAT_like"/>
    <property type="match status" value="1"/>
</dbReference>
<dbReference type="Pfam" id="PF00155">
    <property type="entry name" value="Aminotran_1_2"/>
    <property type="match status" value="1"/>
</dbReference>
<evidence type="ECO:0000256" key="8">
    <source>
        <dbReference type="ARBA" id="ARBA00022679"/>
    </source>
</evidence>
<dbReference type="GO" id="GO:0000105">
    <property type="term" value="P:L-histidine biosynthetic process"/>
    <property type="evidence" value="ECO:0007669"/>
    <property type="project" value="UniProtKB-UniRule"/>
</dbReference>
<dbReference type="InterPro" id="IPR001917">
    <property type="entry name" value="Aminotrans_II_pyridoxalP_BS"/>
</dbReference>
<evidence type="ECO:0000256" key="12">
    <source>
        <dbReference type="HAMAP-Rule" id="MF_01023"/>
    </source>
</evidence>
<comment type="subunit">
    <text evidence="5 12">Homodimer.</text>
</comment>
<comment type="pathway">
    <text evidence="3">Lipid metabolism.</text>
</comment>
<keyword evidence="6 12" id="KW-0032">Aminotransferase</keyword>
<feature type="domain" description="Aminotransferase class I/classII large" evidence="13">
    <location>
        <begin position="38"/>
        <end position="338"/>
    </location>
</feature>
<dbReference type="GO" id="GO:0004400">
    <property type="term" value="F:histidinol-phosphate transaminase activity"/>
    <property type="evidence" value="ECO:0007669"/>
    <property type="project" value="UniProtKB-UniRule"/>
</dbReference>
<evidence type="ECO:0000256" key="6">
    <source>
        <dbReference type="ARBA" id="ARBA00022576"/>
    </source>
</evidence>
<dbReference type="Proteomes" id="UP000199452">
    <property type="component" value="Unassembled WGS sequence"/>
</dbReference>
<evidence type="ECO:0000256" key="7">
    <source>
        <dbReference type="ARBA" id="ARBA00022605"/>
    </source>
</evidence>
<evidence type="ECO:0000256" key="3">
    <source>
        <dbReference type="ARBA" id="ARBA00005189"/>
    </source>
</evidence>
<dbReference type="NCBIfam" id="TIGR01141">
    <property type="entry name" value="hisC"/>
    <property type="match status" value="1"/>
</dbReference>
<keyword evidence="8 12" id="KW-0808">Transferase</keyword>
<dbReference type="GO" id="GO:0030170">
    <property type="term" value="F:pyridoxal phosphate binding"/>
    <property type="evidence" value="ECO:0007669"/>
    <property type="project" value="InterPro"/>
</dbReference>
<dbReference type="EMBL" id="FMYP01000055">
    <property type="protein sequence ID" value="SDC83963.1"/>
    <property type="molecule type" value="Genomic_DNA"/>
</dbReference>
<dbReference type="SUPFAM" id="SSF53383">
    <property type="entry name" value="PLP-dependent transferases"/>
    <property type="match status" value="1"/>
</dbReference>
<dbReference type="EC" id="2.6.1.9" evidence="12"/>
<dbReference type="HAMAP" id="MF_01023">
    <property type="entry name" value="HisC_aminotrans_2"/>
    <property type="match status" value="1"/>
</dbReference>
<sequence>MVDIEKLVRPNILALKPYSSARDEYAGGAGIFLDANENPFGELNRYPDPHQRDLKHKLATLKAVNDNNIFVGNGSDEVIDLAFRIFCIPGVDKALTFAPTYGMYEVSSAINNIELLTIPLTTDFQIDVEKVKLYFADSSIKLLFICSPNNPTGNLMNKRDVEYILKNFNGIVIIDEAYIDFAKEASLISLIDQYNNLIVSQTFSKAWGLAAARVGLAYANSEVISLFNKVKSPYNVSKINQQAAIDALTKFEVYSERLTLILKEKERLIAQLQELVIVKKIYPSDANFLLLEVEHADSLYTALVAQHIITRNRSKQVENCIRISIGTPHENDELVKALKDI</sequence>
<comment type="cofactor">
    <cofactor evidence="1 12">
        <name>pyridoxal 5'-phosphate</name>
        <dbReference type="ChEBI" id="CHEBI:597326"/>
    </cofactor>
</comment>
<keyword evidence="9 12" id="KW-0663">Pyridoxal phosphate</keyword>
<evidence type="ECO:0000256" key="1">
    <source>
        <dbReference type="ARBA" id="ARBA00001933"/>
    </source>
</evidence>
<dbReference type="UniPathway" id="UPA00031">
    <property type="reaction ID" value="UER00012"/>
</dbReference>
<comment type="similarity">
    <text evidence="4 12">Belongs to the class-II pyridoxal-phosphate-dependent aminotransferase family. Histidinol-phosphate aminotransferase subfamily.</text>
</comment>
<evidence type="ECO:0000313" key="14">
    <source>
        <dbReference type="EMBL" id="SDC83963.1"/>
    </source>
</evidence>
<dbReference type="OrthoDB" id="9813612at2"/>
<dbReference type="InterPro" id="IPR005861">
    <property type="entry name" value="HisP_aminotrans"/>
</dbReference>
<dbReference type="InterPro" id="IPR015424">
    <property type="entry name" value="PyrdxlP-dep_Trfase"/>
</dbReference>
<evidence type="ECO:0000259" key="13">
    <source>
        <dbReference type="Pfam" id="PF00155"/>
    </source>
</evidence>
<dbReference type="RefSeq" id="WP_092439717.1">
    <property type="nucleotide sequence ID" value="NZ_FMYP01000055.1"/>
</dbReference>
<accession>A0A1G6PV17</accession>
<evidence type="ECO:0000313" key="15">
    <source>
        <dbReference type="Proteomes" id="UP000199452"/>
    </source>
</evidence>
<organism evidence="14 15">
    <name type="scientific">Williamwhitmania taraxaci</name>
    <dbReference type="NCBI Taxonomy" id="1640674"/>
    <lineage>
        <taxon>Bacteria</taxon>
        <taxon>Pseudomonadati</taxon>
        <taxon>Bacteroidota</taxon>
        <taxon>Bacteroidia</taxon>
        <taxon>Bacteroidales</taxon>
        <taxon>Williamwhitmaniaceae</taxon>
        <taxon>Williamwhitmania</taxon>
    </lineage>
</organism>
<dbReference type="PROSITE" id="PS00599">
    <property type="entry name" value="AA_TRANSFER_CLASS_2"/>
    <property type="match status" value="1"/>
</dbReference>
<dbReference type="AlphaFoldDB" id="A0A1G6PV17"/>
<evidence type="ECO:0000256" key="9">
    <source>
        <dbReference type="ARBA" id="ARBA00022898"/>
    </source>
</evidence>